<dbReference type="Gene3D" id="1.10.357.10">
    <property type="entry name" value="Tetracycline Repressor, domain 2"/>
    <property type="match status" value="1"/>
</dbReference>
<dbReference type="PANTHER" id="PTHR30055">
    <property type="entry name" value="HTH-TYPE TRANSCRIPTIONAL REGULATOR RUTR"/>
    <property type="match status" value="1"/>
</dbReference>
<dbReference type="InterPro" id="IPR001647">
    <property type="entry name" value="HTH_TetR"/>
</dbReference>
<dbReference type="InterPro" id="IPR050109">
    <property type="entry name" value="HTH-type_TetR-like_transc_reg"/>
</dbReference>
<evidence type="ECO:0000256" key="1">
    <source>
        <dbReference type="ARBA" id="ARBA00023125"/>
    </source>
</evidence>
<dbReference type="SUPFAM" id="SSF46689">
    <property type="entry name" value="Homeodomain-like"/>
    <property type="match status" value="1"/>
</dbReference>
<dbReference type="EMBL" id="BSSA01000001">
    <property type="protein sequence ID" value="GLW68378.1"/>
    <property type="molecule type" value="Genomic_DNA"/>
</dbReference>
<dbReference type="PRINTS" id="PR00455">
    <property type="entry name" value="HTHTETR"/>
</dbReference>
<name>A0A9W6Q4N8_9ACTN</name>
<reference evidence="5" key="1">
    <citation type="submission" date="2023-02" db="EMBL/GenBank/DDBJ databases">
        <title>Kitasatospora phosalacinea NBRC 14627.</title>
        <authorList>
            <person name="Ichikawa N."/>
            <person name="Sato H."/>
            <person name="Tonouchi N."/>
        </authorList>
    </citation>
    <scope>NUCLEOTIDE SEQUENCE</scope>
    <source>
        <strain evidence="5">NBRC 14627</strain>
    </source>
</reference>
<sequence length="203" mass="20891">MRMTADQRRETVVRVAVGVFARRGFHAATTTEIAERAGVSQPYLFRLFATKRALFLAAADLSTGDAARAFSAAAENARGSAALRAGERAWRRMVGAGSPFAFQWQLHAAAASDPVIRGAAARHWGALWRTVAAATGLPDPALAAFFGRVLLVGATTALRPGPVPGGAPAPRPGSAVTSATGPTGRGTRAAPAPAAARSRPAAR</sequence>
<protein>
    <submittedName>
        <fullName evidence="5">TetR family transcriptional regulator</fullName>
    </submittedName>
</protein>
<comment type="caution">
    <text evidence="5">The sequence shown here is derived from an EMBL/GenBank/DDBJ whole genome shotgun (WGS) entry which is preliminary data.</text>
</comment>
<keyword evidence="1 2" id="KW-0238">DNA-binding</keyword>
<feature type="domain" description="HTH tetR-type" evidence="4">
    <location>
        <begin position="6"/>
        <end position="66"/>
    </location>
</feature>
<dbReference type="InterPro" id="IPR009057">
    <property type="entry name" value="Homeodomain-like_sf"/>
</dbReference>
<dbReference type="Proteomes" id="UP001165041">
    <property type="component" value="Unassembled WGS sequence"/>
</dbReference>
<evidence type="ECO:0000259" key="4">
    <source>
        <dbReference type="PROSITE" id="PS50977"/>
    </source>
</evidence>
<evidence type="ECO:0000313" key="5">
    <source>
        <dbReference type="EMBL" id="GLW68378.1"/>
    </source>
</evidence>
<organism evidence="5 6">
    <name type="scientific">Kitasatospora phosalacinea</name>
    <dbReference type="NCBI Taxonomy" id="2065"/>
    <lineage>
        <taxon>Bacteria</taxon>
        <taxon>Bacillati</taxon>
        <taxon>Actinomycetota</taxon>
        <taxon>Actinomycetes</taxon>
        <taxon>Kitasatosporales</taxon>
        <taxon>Streptomycetaceae</taxon>
        <taxon>Kitasatospora</taxon>
    </lineage>
</organism>
<dbReference type="AlphaFoldDB" id="A0A9W6Q4N8"/>
<feature type="compositionally biased region" description="Low complexity" evidence="3">
    <location>
        <begin position="177"/>
        <end position="203"/>
    </location>
</feature>
<dbReference type="GO" id="GO:0003700">
    <property type="term" value="F:DNA-binding transcription factor activity"/>
    <property type="evidence" value="ECO:0007669"/>
    <property type="project" value="TreeGrafter"/>
</dbReference>
<dbReference type="GO" id="GO:0000976">
    <property type="term" value="F:transcription cis-regulatory region binding"/>
    <property type="evidence" value="ECO:0007669"/>
    <property type="project" value="TreeGrafter"/>
</dbReference>
<dbReference type="PANTHER" id="PTHR30055:SF146">
    <property type="entry name" value="HTH-TYPE TRANSCRIPTIONAL DUAL REGULATOR CECR"/>
    <property type="match status" value="1"/>
</dbReference>
<feature type="compositionally biased region" description="Pro residues" evidence="3">
    <location>
        <begin position="162"/>
        <end position="171"/>
    </location>
</feature>
<evidence type="ECO:0000256" key="3">
    <source>
        <dbReference type="SAM" id="MobiDB-lite"/>
    </source>
</evidence>
<evidence type="ECO:0000256" key="2">
    <source>
        <dbReference type="PROSITE-ProRule" id="PRU00335"/>
    </source>
</evidence>
<dbReference type="Pfam" id="PF00440">
    <property type="entry name" value="TetR_N"/>
    <property type="match status" value="1"/>
</dbReference>
<feature type="DNA-binding region" description="H-T-H motif" evidence="2">
    <location>
        <begin position="29"/>
        <end position="48"/>
    </location>
</feature>
<dbReference type="PROSITE" id="PS50977">
    <property type="entry name" value="HTH_TETR_2"/>
    <property type="match status" value="1"/>
</dbReference>
<accession>A0A9W6Q4N8</accession>
<proteinExistence type="predicted"/>
<evidence type="ECO:0000313" key="6">
    <source>
        <dbReference type="Proteomes" id="UP001165041"/>
    </source>
</evidence>
<gene>
    <name evidence="5" type="ORF">Kpho02_06770</name>
</gene>
<feature type="region of interest" description="Disordered" evidence="3">
    <location>
        <begin position="162"/>
        <end position="203"/>
    </location>
</feature>